<keyword evidence="2" id="KW-0472">Membrane</keyword>
<feature type="transmembrane region" description="Helical" evidence="2">
    <location>
        <begin position="279"/>
        <end position="299"/>
    </location>
</feature>
<dbReference type="SMART" id="SM00248">
    <property type="entry name" value="ANK"/>
    <property type="match status" value="4"/>
</dbReference>
<dbReference type="PANTHER" id="PTHR24128:SF83">
    <property type="entry name" value="PGG DOMAIN-CONTAINING PROTEIN"/>
    <property type="match status" value="1"/>
</dbReference>
<proteinExistence type="predicted"/>
<evidence type="ECO:0000256" key="1">
    <source>
        <dbReference type="PROSITE-ProRule" id="PRU00023"/>
    </source>
</evidence>
<dbReference type="InterPro" id="IPR002110">
    <property type="entry name" value="Ankyrin_rpt"/>
</dbReference>
<gene>
    <name evidence="3" type="ORF">L1049_015200</name>
</gene>
<dbReference type="PROSITE" id="PS50297">
    <property type="entry name" value="ANK_REP_REGION"/>
    <property type="match status" value="1"/>
</dbReference>
<reference evidence="3 4" key="1">
    <citation type="journal article" date="2024" name="Plant J.">
        <title>Genome sequences and population genomics reveal climatic adaptation and genomic divergence between two closely related sweetgum species.</title>
        <authorList>
            <person name="Xu W.Q."/>
            <person name="Ren C.Q."/>
            <person name="Zhang X.Y."/>
            <person name="Comes H.P."/>
            <person name="Liu X.H."/>
            <person name="Li Y.G."/>
            <person name="Kettle C.J."/>
            <person name="Jalonen R."/>
            <person name="Gaisberger H."/>
            <person name="Ma Y.Z."/>
            <person name="Qiu Y.X."/>
        </authorList>
    </citation>
    <scope>NUCLEOTIDE SEQUENCE [LARGE SCALE GENOMIC DNA]</scope>
    <source>
        <strain evidence="3">Hangzhou</strain>
    </source>
</reference>
<accession>A0AAP0X6C7</accession>
<comment type="caution">
    <text evidence="3">The sequence shown here is derived from an EMBL/GenBank/DDBJ whole genome shotgun (WGS) entry which is preliminary data.</text>
</comment>
<keyword evidence="2" id="KW-0812">Transmembrane</keyword>
<evidence type="ECO:0000256" key="2">
    <source>
        <dbReference type="SAM" id="Phobius"/>
    </source>
</evidence>
<feature type="repeat" description="ANK" evidence="1">
    <location>
        <begin position="70"/>
        <end position="102"/>
    </location>
</feature>
<dbReference type="SUPFAM" id="SSF48403">
    <property type="entry name" value="Ankyrin repeat"/>
    <property type="match status" value="1"/>
</dbReference>
<dbReference type="Pfam" id="PF12796">
    <property type="entry name" value="Ank_2"/>
    <property type="match status" value="2"/>
</dbReference>
<dbReference type="EMBL" id="JBBPBK010000004">
    <property type="protein sequence ID" value="KAK9286795.1"/>
    <property type="molecule type" value="Genomic_DNA"/>
</dbReference>
<keyword evidence="2" id="KW-1133">Transmembrane helix</keyword>
<evidence type="ECO:0008006" key="5">
    <source>
        <dbReference type="Google" id="ProtNLM"/>
    </source>
</evidence>
<sequence>MDQRLFKAARSGDVAALNILLEEDRLILEKLSLSPTAENPLHIAALAGQTDFAKDMMRKMPSFAREQNQYGSSPMHMASARGNIEIVREILTLGLDMCLAKDKGGRISLHYAAMKGKDHVVEELLSQCPKAIEVLTARGETAFHLAVKNKKFEAFRVLVERLENMDNRYWKLINAKDEEGNTISELVISTNQHQVLDLLHGKGDLLGLEQVNAAAELETNLLLENQTGFLSSIFLILCSRAGIKAQLILLIQVSGELLCWVLCSVCSALLAGVLEFSEFFVKLGVFLCFVGFSGLFVSFKCSLSMGFGLFS</sequence>
<name>A0AAP0X6C7_LIQFO</name>
<feature type="transmembrane region" description="Helical" evidence="2">
    <location>
        <begin position="247"/>
        <end position="273"/>
    </location>
</feature>
<dbReference type="PROSITE" id="PS50088">
    <property type="entry name" value="ANK_REPEAT"/>
    <property type="match status" value="1"/>
</dbReference>
<dbReference type="PANTHER" id="PTHR24128">
    <property type="entry name" value="HOMEOBOX PROTEIN WARIAI"/>
    <property type="match status" value="1"/>
</dbReference>
<evidence type="ECO:0000313" key="4">
    <source>
        <dbReference type="Proteomes" id="UP001415857"/>
    </source>
</evidence>
<dbReference type="Proteomes" id="UP001415857">
    <property type="component" value="Unassembled WGS sequence"/>
</dbReference>
<dbReference type="Gene3D" id="1.25.40.20">
    <property type="entry name" value="Ankyrin repeat-containing domain"/>
    <property type="match status" value="1"/>
</dbReference>
<dbReference type="AlphaFoldDB" id="A0AAP0X6C7"/>
<keyword evidence="1" id="KW-0040">ANK repeat</keyword>
<keyword evidence="4" id="KW-1185">Reference proteome</keyword>
<evidence type="ECO:0000313" key="3">
    <source>
        <dbReference type="EMBL" id="KAK9286795.1"/>
    </source>
</evidence>
<organism evidence="3 4">
    <name type="scientific">Liquidambar formosana</name>
    <name type="common">Formosan gum</name>
    <dbReference type="NCBI Taxonomy" id="63359"/>
    <lineage>
        <taxon>Eukaryota</taxon>
        <taxon>Viridiplantae</taxon>
        <taxon>Streptophyta</taxon>
        <taxon>Embryophyta</taxon>
        <taxon>Tracheophyta</taxon>
        <taxon>Spermatophyta</taxon>
        <taxon>Magnoliopsida</taxon>
        <taxon>eudicotyledons</taxon>
        <taxon>Gunneridae</taxon>
        <taxon>Pentapetalae</taxon>
        <taxon>Saxifragales</taxon>
        <taxon>Altingiaceae</taxon>
        <taxon>Liquidambar</taxon>
    </lineage>
</organism>
<dbReference type="InterPro" id="IPR036770">
    <property type="entry name" value="Ankyrin_rpt-contain_sf"/>
</dbReference>
<protein>
    <recommendedName>
        <fullName evidence="5">Ankyrin repeat-containing protein BDA1-like</fullName>
    </recommendedName>
</protein>